<dbReference type="Proteomes" id="UP000015105">
    <property type="component" value="Chromosome 4D"/>
</dbReference>
<evidence type="ECO:0000256" key="11">
    <source>
        <dbReference type="SAM" id="MobiDB-lite"/>
    </source>
</evidence>
<sequence>TFFLRLSSVPTSGSQTLRTSLPPSPLHSAPRDAMGCCTSSQKKGAAAGDRRKEPAEKPSQIAPAASPSPTPLPSAEISRLEASQGAVRTKFISSPGPHTNRLSFTYEELNAATLGFPRDHFLGEGGFGKVYKGVLDGNEVAIKILNPNGLQGNREFCTEVMVLSRMHHPNLVKLVGFCADDDQRLLVYEYMPLGSLETHIFDLPPDKKPIDWNTRIKILVGAAQGLKHLHVNCNPPIINRDVKCANILLGEEYHPKLADFGLAKLGPTGDDTHVSTRVMGTPGYCAPEYLESGQLTIKSDVYSFGVVILEVITGRKALDQSRIKAERSLAEWATPLINRRDFAMLADPALGNQYSMTSLYQVLSVARMCLNKTASQRPQITDVAAALAHISKSRRTRRLAHQQSAAQVHQPGEDI</sequence>
<dbReference type="CDD" id="cd14066">
    <property type="entry name" value="STKc_IRAK"/>
    <property type="match status" value="1"/>
</dbReference>
<evidence type="ECO:0000256" key="8">
    <source>
        <dbReference type="ARBA" id="ARBA00022840"/>
    </source>
</evidence>
<dbReference type="SUPFAM" id="SSF56112">
    <property type="entry name" value="Protein kinase-like (PK-like)"/>
    <property type="match status" value="1"/>
</dbReference>
<dbReference type="AlphaFoldDB" id="A0A453IC54"/>
<reference evidence="13" key="5">
    <citation type="journal article" date="2021" name="G3 (Bethesda)">
        <title>Aegilops tauschii genome assembly Aet v5.0 features greater sequence contiguity and improved annotation.</title>
        <authorList>
            <person name="Wang L."/>
            <person name="Zhu T."/>
            <person name="Rodriguez J.C."/>
            <person name="Deal K.R."/>
            <person name="Dubcovsky J."/>
            <person name="McGuire P.E."/>
            <person name="Lux T."/>
            <person name="Spannagl M."/>
            <person name="Mayer K.F.X."/>
            <person name="Baldrich P."/>
            <person name="Meyers B.C."/>
            <person name="Huo N."/>
            <person name="Gu Y.Q."/>
            <person name="Zhou H."/>
            <person name="Devos K.M."/>
            <person name="Bennetzen J.L."/>
            <person name="Unver T."/>
            <person name="Budak H."/>
            <person name="Gulick P.J."/>
            <person name="Galiba G."/>
            <person name="Kalapos B."/>
            <person name="Nelson D.R."/>
            <person name="Li P."/>
            <person name="You F.M."/>
            <person name="Luo M.C."/>
            <person name="Dvorak J."/>
        </authorList>
    </citation>
    <scope>NUCLEOTIDE SEQUENCE [LARGE SCALE GENOMIC DNA]</scope>
    <source>
        <strain evidence="13">cv. AL8/78</strain>
    </source>
</reference>
<keyword evidence="14" id="KW-1185">Reference proteome</keyword>
<dbReference type="PANTHER" id="PTHR47985:SF7">
    <property type="entry name" value="OS03G0283900 PROTEIN"/>
    <property type="match status" value="1"/>
</dbReference>
<evidence type="ECO:0000256" key="9">
    <source>
        <dbReference type="ARBA" id="ARBA00023136"/>
    </source>
</evidence>
<dbReference type="PROSITE" id="PS00107">
    <property type="entry name" value="PROTEIN_KINASE_ATP"/>
    <property type="match status" value="1"/>
</dbReference>
<organism evidence="13 14">
    <name type="scientific">Aegilops tauschii subsp. strangulata</name>
    <name type="common">Goatgrass</name>
    <dbReference type="NCBI Taxonomy" id="200361"/>
    <lineage>
        <taxon>Eukaryota</taxon>
        <taxon>Viridiplantae</taxon>
        <taxon>Streptophyta</taxon>
        <taxon>Embryophyta</taxon>
        <taxon>Tracheophyta</taxon>
        <taxon>Spermatophyta</taxon>
        <taxon>Magnoliopsida</taxon>
        <taxon>Liliopsida</taxon>
        <taxon>Poales</taxon>
        <taxon>Poaceae</taxon>
        <taxon>BOP clade</taxon>
        <taxon>Pooideae</taxon>
        <taxon>Triticodae</taxon>
        <taxon>Triticeae</taxon>
        <taxon>Triticinae</taxon>
        <taxon>Aegilops</taxon>
    </lineage>
</organism>
<dbReference type="Gene3D" id="3.30.200.20">
    <property type="entry name" value="Phosphorylase Kinase, domain 1"/>
    <property type="match status" value="1"/>
</dbReference>
<dbReference type="Gene3D" id="1.10.510.10">
    <property type="entry name" value="Transferase(Phosphotransferase) domain 1"/>
    <property type="match status" value="1"/>
</dbReference>
<evidence type="ECO:0000256" key="4">
    <source>
        <dbReference type="ARBA" id="ARBA00022527"/>
    </source>
</evidence>
<feature type="region of interest" description="Disordered" evidence="11">
    <location>
        <begin position="1"/>
        <end position="76"/>
    </location>
</feature>
<dbReference type="STRING" id="200361.A0A453IC54"/>
<reference evidence="13" key="3">
    <citation type="journal article" date="2017" name="Nature">
        <title>Genome sequence of the progenitor of the wheat D genome Aegilops tauschii.</title>
        <authorList>
            <person name="Luo M.C."/>
            <person name="Gu Y.Q."/>
            <person name="Puiu D."/>
            <person name="Wang H."/>
            <person name="Twardziok S.O."/>
            <person name="Deal K.R."/>
            <person name="Huo N."/>
            <person name="Zhu T."/>
            <person name="Wang L."/>
            <person name="Wang Y."/>
            <person name="McGuire P.E."/>
            <person name="Liu S."/>
            <person name="Long H."/>
            <person name="Ramasamy R.K."/>
            <person name="Rodriguez J.C."/>
            <person name="Van S.L."/>
            <person name="Yuan L."/>
            <person name="Wang Z."/>
            <person name="Xia Z."/>
            <person name="Xiao L."/>
            <person name="Anderson O.D."/>
            <person name="Ouyang S."/>
            <person name="Liang Y."/>
            <person name="Zimin A.V."/>
            <person name="Pertea G."/>
            <person name="Qi P."/>
            <person name="Bennetzen J.L."/>
            <person name="Dai X."/>
            <person name="Dawson M.W."/>
            <person name="Muller H.G."/>
            <person name="Kugler K."/>
            <person name="Rivarola-Duarte L."/>
            <person name="Spannagl M."/>
            <person name="Mayer K.F.X."/>
            <person name="Lu F.H."/>
            <person name="Bevan M.W."/>
            <person name="Leroy P."/>
            <person name="Li P."/>
            <person name="You F.M."/>
            <person name="Sun Q."/>
            <person name="Liu Z."/>
            <person name="Lyons E."/>
            <person name="Wicker T."/>
            <person name="Salzberg S.L."/>
            <person name="Devos K.M."/>
            <person name="Dvorak J."/>
        </authorList>
    </citation>
    <scope>NUCLEOTIDE SEQUENCE [LARGE SCALE GENOMIC DNA]</scope>
    <source>
        <strain evidence="13">cv. AL8/78</strain>
    </source>
</reference>
<dbReference type="PROSITE" id="PS50011">
    <property type="entry name" value="PROTEIN_KINASE_DOM"/>
    <property type="match status" value="1"/>
</dbReference>
<keyword evidence="6 10" id="KW-0547">Nucleotide-binding</keyword>
<dbReference type="InterPro" id="IPR000719">
    <property type="entry name" value="Prot_kinase_dom"/>
</dbReference>
<keyword evidence="9" id="KW-0472">Membrane</keyword>
<dbReference type="InterPro" id="IPR017441">
    <property type="entry name" value="Protein_kinase_ATP_BS"/>
</dbReference>
<reference evidence="14" key="1">
    <citation type="journal article" date="2014" name="Science">
        <title>Ancient hybridizations among the ancestral genomes of bread wheat.</title>
        <authorList>
            <consortium name="International Wheat Genome Sequencing Consortium,"/>
            <person name="Marcussen T."/>
            <person name="Sandve S.R."/>
            <person name="Heier L."/>
            <person name="Spannagl M."/>
            <person name="Pfeifer M."/>
            <person name="Jakobsen K.S."/>
            <person name="Wulff B.B."/>
            <person name="Steuernagel B."/>
            <person name="Mayer K.F."/>
            <person name="Olsen O.A."/>
        </authorList>
    </citation>
    <scope>NUCLEOTIDE SEQUENCE [LARGE SCALE GENOMIC DNA]</scope>
    <source>
        <strain evidence="14">cv. AL8/78</strain>
    </source>
</reference>
<dbReference type="InterPro" id="IPR011009">
    <property type="entry name" value="Kinase-like_dom_sf"/>
</dbReference>
<dbReference type="FunFam" id="3.30.200.20:FF:000162">
    <property type="entry name" value="Adenine nucleotide alpha hydrolase-like domain kinase"/>
    <property type="match status" value="1"/>
</dbReference>
<dbReference type="PANTHER" id="PTHR47985">
    <property type="entry name" value="OS07G0668900 PROTEIN"/>
    <property type="match status" value="1"/>
</dbReference>
<evidence type="ECO:0000256" key="2">
    <source>
        <dbReference type="ARBA" id="ARBA00008684"/>
    </source>
</evidence>
<protein>
    <recommendedName>
        <fullName evidence="12">Protein kinase domain-containing protein</fullName>
    </recommendedName>
</protein>
<keyword evidence="3" id="KW-1003">Cell membrane</keyword>
<keyword evidence="5" id="KW-0808">Transferase</keyword>
<dbReference type="GO" id="GO:0004674">
    <property type="term" value="F:protein serine/threonine kinase activity"/>
    <property type="evidence" value="ECO:0007669"/>
    <property type="project" value="UniProtKB-KW"/>
</dbReference>
<evidence type="ECO:0000313" key="14">
    <source>
        <dbReference type="Proteomes" id="UP000015105"/>
    </source>
</evidence>
<feature type="domain" description="Protein kinase" evidence="12">
    <location>
        <begin position="116"/>
        <end position="392"/>
    </location>
</feature>
<evidence type="ECO:0000256" key="5">
    <source>
        <dbReference type="ARBA" id="ARBA00022679"/>
    </source>
</evidence>
<dbReference type="FunFam" id="1.10.510.10:FF:000032">
    <property type="entry name" value="Serine/threonine-protein kinase PBS1"/>
    <property type="match status" value="1"/>
</dbReference>
<proteinExistence type="inferred from homology"/>
<dbReference type="GO" id="GO:0005524">
    <property type="term" value="F:ATP binding"/>
    <property type="evidence" value="ECO:0007669"/>
    <property type="project" value="UniProtKB-UniRule"/>
</dbReference>
<comment type="similarity">
    <text evidence="2">Belongs to the protein kinase superfamily. Ser/Thr protein kinase family.</text>
</comment>
<evidence type="ECO:0000256" key="6">
    <source>
        <dbReference type="ARBA" id="ARBA00022741"/>
    </source>
</evidence>
<evidence type="ECO:0000256" key="7">
    <source>
        <dbReference type="ARBA" id="ARBA00022777"/>
    </source>
</evidence>
<name>A0A453IC54_AEGTS</name>
<evidence type="ECO:0000256" key="1">
    <source>
        <dbReference type="ARBA" id="ARBA00004236"/>
    </source>
</evidence>
<evidence type="ECO:0000259" key="12">
    <source>
        <dbReference type="PROSITE" id="PS50011"/>
    </source>
</evidence>
<dbReference type="SMART" id="SM00220">
    <property type="entry name" value="S_TKc"/>
    <property type="match status" value="1"/>
</dbReference>
<dbReference type="Gramene" id="AET4Gv20514500.1">
    <property type="protein sequence ID" value="AET4Gv20514500.1"/>
    <property type="gene ID" value="AET4Gv20514500"/>
</dbReference>
<dbReference type="GO" id="GO:0005886">
    <property type="term" value="C:plasma membrane"/>
    <property type="evidence" value="ECO:0007669"/>
    <property type="project" value="UniProtKB-SubCell"/>
</dbReference>
<evidence type="ECO:0000256" key="3">
    <source>
        <dbReference type="ARBA" id="ARBA00022475"/>
    </source>
</evidence>
<accession>A0A453IC54</accession>
<dbReference type="EnsemblPlants" id="AET4Gv20514500.1">
    <property type="protein sequence ID" value="AET4Gv20514500.1"/>
    <property type="gene ID" value="AET4Gv20514500"/>
</dbReference>
<reference evidence="13" key="4">
    <citation type="submission" date="2019-03" db="UniProtKB">
        <authorList>
            <consortium name="EnsemblPlants"/>
        </authorList>
    </citation>
    <scope>IDENTIFICATION</scope>
</reference>
<evidence type="ECO:0000313" key="13">
    <source>
        <dbReference type="EnsemblPlants" id="AET4Gv20514500.1"/>
    </source>
</evidence>
<dbReference type="Pfam" id="PF00069">
    <property type="entry name" value="Pkinase"/>
    <property type="match status" value="1"/>
</dbReference>
<evidence type="ECO:0000256" key="10">
    <source>
        <dbReference type="PROSITE-ProRule" id="PRU10141"/>
    </source>
</evidence>
<reference evidence="14" key="2">
    <citation type="journal article" date="2017" name="Nat. Plants">
        <title>The Aegilops tauschii genome reveals multiple impacts of transposons.</title>
        <authorList>
            <person name="Zhao G."/>
            <person name="Zou C."/>
            <person name="Li K."/>
            <person name="Wang K."/>
            <person name="Li T."/>
            <person name="Gao L."/>
            <person name="Zhang X."/>
            <person name="Wang H."/>
            <person name="Yang Z."/>
            <person name="Liu X."/>
            <person name="Jiang W."/>
            <person name="Mao L."/>
            <person name="Kong X."/>
            <person name="Jiao Y."/>
            <person name="Jia J."/>
        </authorList>
    </citation>
    <scope>NUCLEOTIDE SEQUENCE [LARGE SCALE GENOMIC DNA]</scope>
    <source>
        <strain evidence="14">cv. AL8/78</strain>
    </source>
</reference>
<comment type="subcellular location">
    <subcellularLocation>
        <location evidence="1">Cell membrane</location>
    </subcellularLocation>
</comment>
<keyword evidence="4" id="KW-0723">Serine/threonine-protein kinase</keyword>
<feature type="binding site" evidence="10">
    <location>
        <position position="143"/>
    </location>
    <ligand>
        <name>ATP</name>
        <dbReference type="ChEBI" id="CHEBI:30616"/>
    </ligand>
</feature>
<feature type="compositionally biased region" description="Polar residues" evidence="11">
    <location>
        <begin position="8"/>
        <end position="21"/>
    </location>
</feature>
<keyword evidence="7" id="KW-0418">Kinase</keyword>
<keyword evidence="8 10" id="KW-0067">ATP-binding</keyword>